<dbReference type="InterPro" id="IPR006176">
    <property type="entry name" value="3-OHacyl-CoA_DH_NAD-bd"/>
</dbReference>
<dbReference type="Pfam" id="PF00725">
    <property type="entry name" value="3HCDH"/>
    <property type="match status" value="2"/>
</dbReference>
<dbReference type="Pfam" id="PF02737">
    <property type="entry name" value="3HCDH_N"/>
    <property type="match status" value="1"/>
</dbReference>
<dbReference type="InterPro" id="IPR036291">
    <property type="entry name" value="NAD(P)-bd_dom_sf"/>
</dbReference>
<feature type="domain" description="3-hydroxyacyl-CoA dehydrogenase C-terminal" evidence="2">
    <location>
        <begin position="411"/>
        <end position="491"/>
    </location>
</feature>
<dbReference type="InterPro" id="IPR006108">
    <property type="entry name" value="3HC_DH_C"/>
</dbReference>
<dbReference type="Gene3D" id="1.10.1040.10">
    <property type="entry name" value="N-(1-d-carboxylethyl)-l-norvaline Dehydrogenase, domain 2"/>
    <property type="match status" value="2"/>
</dbReference>
<gene>
    <name evidence="4" type="ORF">CES85_5784</name>
</gene>
<dbReference type="GO" id="GO:0016616">
    <property type="term" value="F:oxidoreductase activity, acting on the CH-OH group of donors, NAD or NADP as acceptor"/>
    <property type="evidence" value="ECO:0007669"/>
    <property type="project" value="InterPro"/>
</dbReference>
<dbReference type="InterPro" id="IPR013328">
    <property type="entry name" value="6PGD_dom2"/>
</dbReference>
<dbReference type="GO" id="GO:0006631">
    <property type="term" value="P:fatty acid metabolic process"/>
    <property type="evidence" value="ECO:0007669"/>
    <property type="project" value="InterPro"/>
</dbReference>
<dbReference type="SUPFAM" id="SSF48179">
    <property type="entry name" value="6-phosphogluconate dehydrogenase C-terminal domain-like"/>
    <property type="match status" value="2"/>
</dbReference>
<evidence type="ECO:0000259" key="2">
    <source>
        <dbReference type="Pfam" id="PF00725"/>
    </source>
</evidence>
<dbReference type="FunFam" id="3.40.50.720:FF:000009">
    <property type="entry name" value="Fatty oxidation complex, alpha subunit"/>
    <property type="match status" value="1"/>
</dbReference>
<evidence type="ECO:0000259" key="3">
    <source>
        <dbReference type="Pfam" id="PF02737"/>
    </source>
</evidence>
<dbReference type="SUPFAM" id="SSF51735">
    <property type="entry name" value="NAD(P)-binding Rossmann-fold domains"/>
    <property type="match status" value="1"/>
</dbReference>
<proteinExistence type="predicted"/>
<reference evidence="4 5" key="1">
    <citation type="submission" date="2017-07" db="EMBL/GenBank/DDBJ databases">
        <title>Phylogenetic study on the rhizospheric bacterium Ochrobactrum sp. A44.</title>
        <authorList>
            <person name="Krzyzanowska D.M."/>
            <person name="Ossowicki A."/>
            <person name="Rajewska M."/>
            <person name="Maciag T."/>
            <person name="Kaczynski Z."/>
            <person name="Czerwicka M."/>
            <person name="Jafra S."/>
        </authorList>
    </citation>
    <scope>NUCLEOTIDE SEQUENCE [LARGE SCALE GENOMIC DNA]</scope>
    <source>
        <strain evidence="4 5">A44</strain>
    </source>
</reference>
<protein>
    <submittedName>
        <fullName evidence="4">NADP oxidoreductase coenzyme F420-dependent family protein</fullName>
    </submittedName>
</protein>
<dbReference type="InterPro" id="IPR008927">
    <property type="entry name" value="6-PGluconate_DH-like_C_sf"/>
</dbReference>
<feature type="domain" description="3-hydroxyacyl-CoA dehydrogenase C-terminal" evidence="2">
    <location>
        <begin position="189"/>
        <end position="286"/>
    </location>
</feature>
<name>A0A248UEL5_9HYPH</name>
<dbReference type="EMBL" id="CP022603">
    <property type="protein sequence ID" value="ASV84980.1"/>
    <property type="molecule type" value="Genomic_DNA"/>
</dbReference>
<accession>A0A248UEL5</accession>
<dbReference type="PANTHER" id="PTHR48075">
    <property type="entry name" value="3-HYDROXYACYL-COA DEHYDROGENASE FAMILY PROTEIN"/>
    <property type="match status" value="1"/>
</dbReference>
<dbReference type="PANTHER" id="PTHR48075:SF5">
    <property type="entry name" value="3-HYDROXYBUTYRYL-COA DEHYDROGENASE"/>
    <property type="match status" value="1"/>
</dbReference>
<feature type="domain" description="3-hydroxyacyl-CoA dehydrogenase NAD binding" evidence="3">
    <location>
        <begin position="9"/>
        <end position="186"/>
    </location>
</feature>
<dbReference type="AlphaFoldDB" id="A0A248UEL5"/>
<evidence type="ECO:0000313" key="4">
    <source>
        <dbReference type="EMBL" id="ASV84980.1"/>
    </source>
</evidence>
<sequence length="499" mass="53611">MMSGPISEVGIIGAGIMGIGIAETMAAADLKVYLFDQLPGKAETAKRDLSKRLDTRVARGKLEAAKAANTLDQIIPIAALKELASASLVIEAIVEDLGVKRELIASLEAHLSPQTIIATNTSSLSVTAIAGKAENPQHVVGFHFFNPVPLMRVVEVIKGALTSDAVLERLKELAERIGHRPVMAADTPGFIVNHAGRAYGTEALAMIRESVADFTTIDAILRDAAGFRMGPFELLDLTGLDVSHPVMEAIYGQYYQEPRYRPSVITRQRLDAGLLGRKSGRGFYDYSDDSITITTTDEQGSLPKSVTIIGDTPEKALQKVAELAGVQISDDARSSPLVLIGLIGDDLTSTIVREGLDAANTIGFDPLFGVDKHRTLIASPGATDNVREQALALAQSDGVKASVVEDTCGTVCQRVLAMIVNIAADIVHQKIASVDDLDAAVRLGLGYPHGPLEWGDRIGADMIVRILDAIHERTGDPRYRASLWLRRRAELKLPLAEYN</sequence>
<keyword evidence="1" id="KW-0560">Oxidoreductase</keyword>
<evidence type="ECO:0000313" key="5">
    <source>
        <dbReference type="Proteomes" id="UP000215256"/>
    </source>
</evidence>
<dbReference type="KEGG" id="och:CES85_5784"/>
<dbReference type="GO" id="GO:0070403">
    <property type="term" value="F:NAD+ binding"/>
    <property type="evidence" value="ECO:0007669"/>
    <property type="project" value="InterPro"/>
</dbReference>
<evidence type="ECO:0000256" key="1">
    <source>
        <dbReference type="ARBA" id="ARBA00023002"/>
    </source>
</evidence>
<dbReference type="Gene3D" id="3.40.50.720">
    <property type="entry name" value="NAD(P)-binding Rossmann-like Domain"/>
    <property type="match status" value="1"/>
</dbReference>
<dbReference type="NCBIfam" id="NF006124">
    <property type="entry name" value="PRK08268.1"/>
    <property type="match status" value="1"/>
</dbReference>
<dbReference type="Proteomes" id="UP000215256">
    <property type="component" value="Chromosome 2"/>
</dbReference>
<organism evidence="4 5">
    <name type="scientific">Ochrobactrum quorumnocens</name>
    <dbReference type="NCBI Taxonomy" id="271865"/>
    <lineage>
        <taxon>Bacteria</taxon>
        <taxon>Pseudomonadati</taxon>
        <taxon>Pseudomonadota</taxon>
        <taxon>Alphaproteobacteria</taxon>
        <taxon>Hyphomicrobiales</taxon>
        <taxon>Brucellaceae</taxon>
        <taxon>Brucella/Ochrobactrum group</taxon>
        <taxon>Ochrobactrum</taxon>
    </lineage>
</organism>